<evidence type="ECO:0000256" key="1">
    <source>
        <dbReference type="ARBA" id="ARBA00000085"/>
    </source>
</evidence>
<dbReference type="InterPro" id="IPR011990">
    <property type="entry name" value="TPR-like_helical_dom_sf"/>
</dbReference>
<dbReference type="CDD" id="cd14014">
    <property type="entry name" value="STKc_PknB_like"/>
    <property type="match status" value="1"/>
</dbReference>
<evidence type="ECO:0000256" key="3">
    <source>
        <dbReference type="ARBA" id="ARBA00022553"/>
    </source>
</evidence>
<dbReference type="PROSITE" id="PS50011">
    <property type="entry name" value="PROTEIN_KINASE_DOM"/>
    <property type="match status" value="1"/>
</dbReference>
<dbReference type="InterPro" id="IPR027417">
    <property type="entry name" value="P-loop_NTPase"/>
</dbReference>
<dbReference type="InterPro" id="IPR000719">
    <property type="entry name" value="Prot_kinase_dom"/>
</dbReference>
<protein>
    <recommendedName>
        <fullName evidence="2">histidine kinase</fullName>
        <ecNumber evidence="2">2.7.13.3</ecNumber>
    </recommendedName>
</protein>
<dbReference type="SUPFAM" id="SSF55874">
    <property type="entry name" value="ATPase domain of HSP90 chaperone/DNA topoisomerase II/histidine kinase"/>
    <property type="match status" value="1"/>
</dbReference>
<dbReference type="InterPro" id="IPR053159">
    <property type="entry name" value="Hybrid_Histidine_Kinase"/>
</dbReference>
<dbReference type="Pfam" id="PF02518">
    <property type="entry name" value="HATPase_c"/>
    <property type="match status" value="1"/>
</dbReference>
<dbReference type="InterPro" id="IPR003594">
    <property type="entry name" value="HATPase_dom"/>
</dbReference>
<proteinExistence type="predicted"/>
<dbReference type="SUPFAM" id="SSF47384">
    <property type="entry name" value="Homodimeric domain of signal transducing histidine kinase"/>
    <property type="match status" value="1"/>
</dbReference>
<dbReference type="SUPFAM" id="SSF48452">
    <property type="entry name" value="TPR-like"/>
    <property type="match status" value="1"/>
</dbReference>
<organism evidence="6 7">
    <name type="scientific">Rhodonellum ikkaensis</name>
    <dbReference type="NCBI Taxonomy" id="336829"/>
    <lineage>
        <taxon>Bacteria</taxon>
        <taxon>Pseudomonadati</taxon>
        <taxon>Bacteroidota</taxon>
        <taxon>Cytophagia</taxon>
        <taxon>Cytophagales</taxon>
        <taxon>Cytophagaceae</taxon>
        <taxon>Rhodonellum</taxon>
    </lineage>
</organism>
<sequence>MNPSAQNSLYKDYLVIKSLVKNELNEIILANRIADDRKVIIKKSDSSKTDFLRISQLGHEYHILKGLSHKGLPLVFDFLYDGKSAALVQEYVEGMDLRNVIFKNKLTYNEVLDFAIQLADILHYLHLQGVIHKDINPGNVMVSRDGSLKLLDFGISSNLHSEKKEILNIDRIEGTLNYISPEQTGRTAYSVTHSSDFYSMGILLYELLAGKTPFDSIDPLEVIHFHLSRKPLPLASALPDLPKGFDQVVAKLLEKNPDERYQSAAGLKADLQILKKHYNSKEPLIDFKAGAADISEQYQQSQKLYGRENEIKELLGHYDRLQQVKSMLVLVAGYSGVGKSALIRYIKFPIIQNRGTFISGKFDQFNKEIPYSAFIEAIREFIQNLLAEPEEKIREWKQRISQVLGENAALIIEVIPQLARIIDKQPPVVKLQPAEQESRFNMVLLDFIYIFSTAESPLVIFLDDLQWADLPSLNLVKRIMENPRRDSILIMGSYRDNEVEQGHPLLITLNQISAANGFVKSIYLRPLNLETTIQIAADSFGMKKDQAEELGQQVFTKTKGNPFFIHSFLKSLFDKKLVKKDPEKNWVWDQMEINNLGYTDNVIDLMTEGLAELPTFTREVLQYAAVLGNTFNFSDLSNMIGKSEVKVFADLKPAIKGGFINSTDTNYRALALKSLQVENEIENNLEDKNFQFKFTHDKVQQAAYNLISASERIFLHLKIGRLLLQSRDRTQLNDDIFEVMNHFVLSAHLIESRDEKLKIAELCWIAGKKAKDSTSYNLAVNFLSLAKNLLGSDAWSENHALTYNVWIELGECEYLNNNPDQAEVYFREILRKSKTNFEKLKVYYIHSSLYLKIGNTSESLRLGLEAAKLYNIHFPKNKKAIQIQAMVTMAKYLFLFSTKYKNPESLFHLKECTDEEIIALNKFLIDLATSAYQQDQNLMMLVIFKIIKYYIKMGFTDASGWGFSGFSVVVLSALKMQKKGFNLWDITIKLHHRTKSPLIKWRLNYTVLCFHNHWRRPIREGHNSILETIKACVLNGDQIFTSYTIALYTRSMVAAGENLKEILDKSEDHKNLIKHVKGGLDFFECFYQFAKAMNGQTYADSWDDDSFSGAETLNRLQNEGNKTKLSFFHSAHCTLLYCQGKYREALAESQVVAEYADNFLGDLQEFSHAFYTALSIAACYEELDEVEQKQQLKVFKKYLKDMKHWETGCPENFGQHAQLLEAEGYAMANQFGKAQLSYERSIQMAAQNKFTHVEAIANERAAILAAKNQMGKQSRNYMEEAWDVYARWGAHAKCLQLEVSYPELLKSRSLPEELEGRAIGFQTTGSSSKTALDLASVLKASQSIASQVKYEDLLKKLMHITIENAGAERGCLLRIKGNQLCVEAIGISGSERIDILPSVPLSELKTLPESILNYCWRTEDNIVVDDALREPRFGSDAYVQENKLSSVMCLPIFAVGKMIGMLYFENTLIKGVFNKNRIEILKMLLGQIGISIENAILYGNLEEKVLERTKEIEKAYADLKSAQSKLIQSEKMASLGELTAGIAHEIQNPLNFVNNFSEVSAELAEEMNEEIDKGKWAEAKEIANDLIQNLKKINHHGNRAGAIVRGMLEHSRTRTGEKVLTDINALADEYLRLAYHGLLAKDKSVQLNFQTDFDPSLPKIKVVPQDFGRLLLNIINNAFYACGQKSPTEIAVGESLTLPATEASKPMVTVSTKNLGQSIRIAISDNGPGIPEDIKDKIFQPFFTTKPTGQGTGLGLSLSYDIVKAQGGDLKVESTVGKGSTFIIDLSVTGG</sequence>
<dbReference type="RefSeq" id="WP_019598964.1">
    <property type="nucleotide sequence ID" value="NZ_FNQC01000012.1"/>
</dbReference>
<dbReference type="InterPro" id="IPR011009">
    <property type="entry name" value="Kinase-like_dom_sf"/>
</dbReference>
<dbReference type="Gene3D" id="1.25.40.10">
    <property type="entry name" value="Tetratricopeptide repeat domain"/>
    <property type="match status" value="1"/>
</dbReference>
<dbReference type="CDD" id="cd00082">
    <property type="entry name" value="HisKA"/>
    <property type="match status" value="1"/>
</dbReference>
<dbReference type="Gene3D" id="3.30.565.10">
    <property type="entry name" value="Histidine kinase-like ATPase, C-terminal domain"/>
    <property type="match status" value="1"/>
</dbReference>
<dbReference type="Gene3D" id="3.30.200.20">
    <property type="entry name" value="Phosphorylase Kinase, domain 1"/>
    <property type="match status" value="1"/>
</dbReference>
<evidence type="ECO:0000259" key="5">
    <source>
        <dbReference type="PROSITE" id="PS50109"/>
    </source>
</evidence>
<dbReference type="InterPro" id="IPR029016">
    <property type="entry name" value="GAF-like_dom_sf"/>
</dbReference>
<dbReference type="Gene3D" id="3.30.450.40">
    <property type="match status" value="1"/>
</dbReference>
<evidence type="ECO:0000313" key="7">
    <source>
        <dbReference type="Proteomes" id="UP000199663"/>
    </source>
</evidence>
<name>A0A1H3SMP8_9BACT</name>
<gene>
    <name evidence="6" type="ORF">SAMN05444412_11272</name>
</gene>
<dbReference type="PROSITE" id="PS50109">
    <property type="entry name" value="HIS_KIN"/>
    <property type="match status" value="1"/>
</dbReference>
<dbReference type="SMART" id="SM00065">
    <property type="entry name" value="GAF"/>
    <property type="match status" value="1"/>
</dbReference>
<dbReference type="SMART" id="SM00387">
    <property type="entry name" value="HATPase_c"/>
    <property type="match status" value="1"/>
</dbReference>
<dbReference type="EC" id="2.7.13.3" evidence="2"/>
<dbReference type="InterPro" id="IPR041664">
    <property type="entry name" value="AAA_16"/>
</dbReference>
<dbReference type="InterPro" id="IPR005467">
    <property type="entry name" value="His_kinase_dom"/>
</dbReference>
<dbReference type="PANTHER" id="PTHR43642">
    <property type="entry name" value="HYBRID SIGNAL TRANSDUCTION HISTIDINE KINASE G"/>
    <property type="match status" value="1"/>
</dbReference>
<dbReference type="PANTHER" id="PTHR43642:SF1">
    <property type="entry name" value="HYBRID SIGNAL TRANSDUCTION HISTIDINE KINASE G"/>
    <property type="match status" value="1"/>
</dbReference>
<evidence type="ECO:0000256" key="2">
    <source>
        <dbReference type="ARBA" id="ARBA00012438"/>
    </source>
</evidence>
<dbReference type="PRINTS" id="PR00344">
    <property type="entry name" value="BCTRLSENSOR"/>
</dbReference>
<dbReference type="SMART" id="SM00388">
    <property type="entry name" value="HisKA"/>
    <property type="match status" value="1"/>
</dbReference>
<dbReference type="SUPFAM" id="SSF55781">
    <property type="entry name" value="GAF domain-like"/>
    <property type="match status" value="1"/>
</dbReference>
<reference evidence="6 7" key="1">
    <citation type="submission" date="2016-10" db="EMBL/GenBank/DDBJ databases">
        <authorList>
            <person name="Varghese N."/>
            <person name="Submissions S."/>
        </authorList>
    </citation>
    <scope>NUCLEOTIDE SEQUENCE [LARGE SCALE GENOMIC DNA]</scope>
    <source>
        <strain evidence="6 7">DSM 17997</strain>
    </source>
</reference>
<dbReference type="Proteomes" id="UP000199663">
    <property type="component" value="Unassembled WGS sequence"/>
</dbReference>
<accession>A0A1H3SMP8</accession>
<dbReference type="InterPro" id="IPR003661">
    <property type="entry name" value="HisK_dim/P_dom"/>
</dbReference>
<evidence type="ECO:0000259" key="4">
    <source>
        <dbReference type="PROSITE" id="PS50011"/>
    </source>
</evidence>
<dbReference type="SUPFAM" id="SSF52540">
    <property type="entry name" value="P-loop containing nucleoside triphosphate hydrolases"/>
    <property type="match status" value="1"/>
</dbReference>
<dbReference type="InterPro" id="IPR036890">
    <property type="entry name" value="HATPase_C_sf"/>
</dbReference>
<comment type="catalytic activity">
    <reaction evidence="1">
        <text>ATP + protein L-histidine = ADP + protein N-phospho-L-histidine.</text>
        <dbReference type="EC" id="2.7.13.3"/>
    </reaction>
</comment>
<dbReference type="Pfam" id="PF00069">
    <property type="entry name" value="Pkinase"/>
    <property type="match status" value="1"/>
</dbReference>
<dbReference type="InterPro" id="IPR003018">
    <property type="entry name" value="GAF"/>
</dbReference>
<keyword evidence="3" id="KW-0597">Phosphoprotein</keyword>
<dbReference type="Gene3D" id="3.40.50.300">
    <property type="entry name" value="P-loop containing nucleotide triphosphate hydrolases"/>
    <property type="match status" value="1"/>
</dbReference>
<feature type="domain" description="Protein kinase" evidence="4">
    <location>
        <begin position="13"/>
        <end position="274"/>
    </location>
</feature>
<dbReference type="InterPro" id="IPR004358">
    <property type="entry name" value="Sig_transdc_His_kin-like_C"/>
</dbReference>
<feature type="domain" description="Histidine kinase" evidence="5">
    <location>
        <begin position="1541"/>
        <end position="1790"/>
    </location>
</feature>
<dbReference type="Gene3D" id="1.10.287.130">
    <property type="match status" value="1"/>
</dbReference>
<comment type="caution">
    <text evidence="6">The sequence shown here is derived from an EMBL/GenBank/DDBJ whole genome shotgun (WGS) entry which is preliminary data.</text>
</comment>
<dbReference type="Pfam" id="PF01590">
    <property type="entry name" value="GAF"/>
    <property type="match status" value="1"/>
</dbReference>
<keyword evidence="7" id="KW-1185">Reference proteome</keyword>
<dbReference type="EMBL" id="FNQC01000012">
    <property type="protein sequence ID" value="SDZ38831.1"/>
    <property type="molecule type" value="Genomic_DNA"/>
</dbReference>
<dbReference type="Pfam" id="PF13191">
    <property type="entry name" value="AAA_16"/>
    <property type="match status" value="1"/>
</dbReference>
<dbReference type="Gene3D" id="1.10.510.10">
    <property type="entry name" value="Transferase(Phosphotransferase) domain 1"/>
    <property type="match status" value="1"/>
</dbReference>
<dbReference type="SUPFAM" id="SSF56112">
    <property type="entry name" value="Protein kinase-like (PK-like)"/>
    <property type="match status" value="1"/>
</dbReference>
<evidence type="ECO:0000313" key="6">
    <source>
        <dbReference type="EMBL" id="SDZ38831.1"/>
    </source>
</evidence>
<dbReference type="InterPro" id="IPR036097">
    <property type="entry name" value="HisK_dim/P_sf"/>
</dbReference>